<comment type="caution">
    <text evidence="1">The sequence shown here is derived from an EMBL/GenBank/DDBJ whole genome shotgun (WGS) entry which is preliminary data.</text>
</comment>
<gene>
    <name evidence="1" type="ORF">PGT21_006418</name>
</gene>
<proteinExistence type="predicted"/>
<sequence length="60" mass="6545">MSSRALGAFGGRTGLPGHDSKLLLLDGSVHRVRLLGPSKEGVMGEYGWEVDEVVRLPFHR</sequence>
<dbReference type="EMBL" id="VSWC01000158">
    <property type="protein sequence ID" value="KAA1073251.1"/>
    <property type="molecule type" value="Genomic_DNA"/>
</dbReference>
<name>A0A5B0M9E4_PUCGR</name>
<dbReference type="AlphaFoldDB" id="A0A5B0M9E4"/>
<dbReference type="Proteomes" id="UP000324748">
    <property type="component" value="Unassembled WGS sequence"/>
</dbReference>
<reference evidence="1 2" key="1">
    <citation type="submission" date="2019-05" db="EMBL/GenBank/DDBJ databases">
        <title>Emergence of the Ug99 lineage of the wheat stem rust pathogen through somatic hybridization.</title>
        <authorList>
            <person name="Li F."/>
            <person name="Upadhyaya N.M."/>
            <person name="Sperschneider J."/>
            <person name="Matny O."/>
            <person name="Nguyen-Phuc H."/>
            <person name="Mago R."/>
            <person name="Raley C."/>
            <person name="Miller M.E."/>
            <person name="Silverstein K.A.T."/>
            <person name="Henningsen E."/>
            <person name="Hirsch C.D."/>
            <person name="Visser B."/>
            <person name="Pretorius Z.A."/>
            <person name="Steffenson B.J."/>
            <person name="Schwessinger B."/>
            <person name="Dodds P.N."/>
            <person name="Figueroa M."/>
        </authorList>
    </citation>
    <scope>NUCLEOTIDE SEQUENCE [LARGE SCALE GENOMIC DNA]</scope>
    <source>
        <strain evidence="1">21-0</strain>
    </source>
</reference>
<evidence type="ECO:0000313" key="2">
    <source>
        <dbReference type="Proteomes" id="UP000324748"/>
    </source>
</evidence>
<organism evidence="1 2">
    <name type="scientific">Puccinia graminis f. sp. tritici</name>
    <dbReference type="NCBI Taxonomy" id="56615"/>
    <lineage>
        <taxon>Eukaryota</taxon>
        <taxon>Fungi</taxon>
        <taxon>Dikarya</taxon>
        <taxon>Basidiomycota</taxon>
        <taxon>Pucciniomycotina</taxon>
        <taxon>Pucciniomycetes</taxon>
        <taxon>Pucciniales</taxon>
        <taxon>Pucciniaceae</taxon>
        <taxon>Puccinia</taxon>
    </lineage>
</organism>
<evidence type="ECO:0000313" key="1">
    <source>
        <dbReference type="EMBL" id="KAA1073251.1"/>
    </source>
</evidence>
<accession>A0A5B0M9E4</accession>
<keyword evidence="2" id="KW-1185">Reference proteome</keyword>
<protein>
    <submittedName>
        <fullName evidence="1">Uncharacterized protein</fullName>
    </submittedName>
</protein>